<dbReference type="STRING" id="889378.Spiaf_0362"/>
<dbReference type="Pfam" id="PF00512">
    <property type="entry name" value="HisKA"/>
    <property type="match status" value="1"/>
</dbReference>
<keyword evidence="7" id="KW-0067">ATP-binding</keyword>
<dbReference type="SMART" id="SM00388">
    <property type="entry name" value="HisKA"/>
    <property type="match status" value="1"/>
</dbReference>
<evidence type="ECO:0000259" key="18">
    <source>
        <dbReference type="PROSITE" id="PS50894"/>
    </source>
</evidence>
<feature type="signal peptide" evidence="15">
    <location>
        <begin position="1"/>
        <end position="20"/>
    </location>
</feature>
<keyword evidence="20" id="KW-1185">Reference proteome</keyword>
<dbReference type="InterPro" id="IPR004358">
    <property type="entry name" value="Sig_transdc_His_kin-like_C"/>
</dbReference>
<dbReference type="InterPro" id="IPR011110">
    <property type="entry name" value="Reg_prop"/>
</dbReference>
<evidence type="ECO:0000256" key="6">
    <source>
        <dbReference type="ARBA" id="ARBA00022777"/>
    </source>
</evidence>
<feature type="domain" description="Response regulatory" evidence="17">
    <location>
        <begin position="1248"/>
        <end position="1366"/>
    </location>
</feature>
<dbReference type="Pfam" id="PF01627">
    <property type="entry name" value="Hpt"/>
    <property type="match status" value="1"/>
</dbReference>
<dbReference type="SUPFAM" id="SSF47226">
    <property type="entry name" value="Histidine-containing phosphotransfer domain, HPT domain"/>
    <property type="match status" value="1"/>
</dbReference>
<dbReference type="Gene3D" id="3.30.565.10">
    <property type="entry name" value="Histidine kinase-like ATPase, C-terminal domain"/>
    <property type="match status" value="1"/>
</dbReference>
<dbReference type="InterPro" id="IPR003661">
    <property type="entry name" value="HisK_dim/P_dom"/>
</dbReference>
<keyword evidence="6 19" id="KW-0418">Kinase</keyword>
<feature type="compositionally biased region" description="Polar residues" evidence="14">
    <location>
        <begin position="1365"/>
        <end position="1393"/>
    </location>
</feature>
<dbReference type="InterPro" id="IPR036890">
    <property type="entry name" value="HATPase_C_sf"/>
</dbReference>
<comment type="catalytic activity">
    <reaction evidence="1">
        <text>ATP + protein L-histidine = ADP + protein N-phospho-L-histidine.</text>
        <dbReference type="EC" id="2.7.13.3"/>
    </reaction>
</comment>
<dbReference type="FunFam" id="1.10.287.130:FF:000002">
    <property type="entry name" value="Two-component osmosensing histidine kinase"/>
    <property type="match status" value="1"/>
</dbReference>
<dbReference type="OrthoDB" id="9813394at2"/>
<gene>
    <name evidence="19" type="ordered locus">Spiaf_0362</name>
</gene>
<dbReference type="PROSITE" id="PS50894">
    <property type="entry name" value="HPT"/>
    <property type="match status" value="1"/>
</dbReference>
<evidence type="ECO:0000256" key="15">
    <source>
        <dbReference type="SAM" id="SignalP"/>
    </source>
</evidence>
<dbReference type="Gene3D" id="2.130.10.10">
    <property type="entry name" value="YVTN repeat-like/Quinoprotein amine dehydrogenase"/>
    <property type="match status" value="4"/>
</dbReference>
<dbReference type="eggNOG" id="COG3292">
    <property type="taxonomic scope" value="Bacteria"/>
</dbReference>
<dbReference type="PRINTS" id="PR00344">
    <property type="entry name" value="BCTRLSENSOR"/>
</dbReference>
<accession>H9UG24</accession>
<dbReference type="SMART" id="SM00387">
    <property type="entry name" value="HATPase_c"/>
    <property type="match status" value="1"/>
</dbReference>
<dbReference type="Gene3D" id="1.20.120.160">
    <property type="entry name" value="HPT domain"/>
    <property type="match status" value="1"/>
</dbReference>
<dbReference type="InterPro" id="IPR015943">
    <property type="entry name" value="WD40/YVTN_repeat-like_dom_sf"/>
</dbReference>
<feature type="region of interest" description="Disordered" evidence="14">
    <location>
        <begin position="1365"/>
        <end position="1395"/>
    </location>
</feature>
<dbReference type="SUPFAM" id="SSF47384">
    <property type="entry name" value="Homodimeric domain of signal transducing histidine kinase"/>
    <property type="match status" value="1"/>
</dbReference>
<keyword evidence="15" id="KW-0732">Signal</keyword>
<keyword evidence="3 12" id="KW-0597">Phosphoprotein</keyword>
<keyword evidence="8" id="KW-0902">Two-component regulatory system</keyword>
<dbReference type="CDD" id="cd16922">
    <property type="entry name" value="HATPase_EvgS-ArcB-TorS-like"/>
    <property type="match status" value="1"/>
</dbReference>
<evidence type="ECO:0000256" key="14">
    <source>
        <dbReference type="SAM" id="MobiDB-lite"/>
    </source>
</evidence>
<dbReference type="GO" id="GO:0005886">
    <property type="term" value="C:plasma membrane"/>
    <property type="evidence" value="ECO:0007669"/>
    <property type="project" value="UniProtKB-SubCell"/>
</dbReference>
<dbReference type="EMBL" id="CP003282">
    <property type="protein sequence ID" value="AFG36467.1"/>
    <property type="molecule type" value="Genomic_DNA"/>
</dbReference>
<dbReference type="GO" id="GO:0005524">
    <property type="term" value="F:ATP binding"/>
    <property type="evidence" value="ECO:0007669"/>
    <property type="project" value="UniProtKB-KW"/>
</dbReference>
<evidence type="ECO:0000256" key="7">
    <source>
        <dbReference type="ARBA" id="ARBA00022840"/>
    </source>
</evidence>
<sequence>MRARAVLTAAALLLLSHAVAAQIDIHRFEHLSSREGLINTSISSIVQDDAGFLWFGSQAGLHRYDGFEMRLFTSEPFNPDSLSNQLVQSMHHGRDQQLWVGTYGGLNRFDLETYHITRYEHAPQRPESISDNVVTGITTDREGTVWAATLNGLNRLDDPAEGTFTRFMHNPEKPDSLPHNTVRALHTDRHGRTWVGSLGGISLLQPQPDGSVEFHTYSAEHGLPSNSVMTIIDGADDTLWIGTWETGLTRFDPATEEFEPVTDFPQVPVYSLLQTRSGYIWAGTWGEGLVIHHPESGRTARYRHDPDDPGTPAHDIIYSLAQDATGIIWIGTNGNGINKLDPAKRDFDFLREHGFRRESIGAGRIQSLHAVSDHDILLATQTNGVIRLDTQRGEVRHYRHNPEDPSSIPDNRANSFLQLNDQQVLVGTHVGVQMMDLTSGNFQPAALDADPDGLLNSQLIVYSMIRGSDDEFWVATYSHGVFRVYPDGRVENHRADPETPDTIADNLIFNLLRDSRGGIWAATNLGLSRYNPELDSWTNFQHDPDDRRTIASDSTRTLFEDSRGQIWVGTRAGGLNRYNPVDSSFQHFLIEDGLSSNVVAAIQESVHGELYISTANGLNVLDPASGAIRSIDERDGLLVREFSSGAVTLSTGDMLFGAFGDIVRVGGSELPRERDDAVTTLVTDVQVMNTPYTSQGPAHMIEEITLPHDRNWILFQFAAADFSSPHSNRFRYRLEGMDPDWTITSERRFAEYSNLPPGQYRFLVQGSSDPGSWPGEPVSITVTITPPWWATTWFRLLLGTSILVAIWGIIYSRTRGLRNRNLVLEHKVVERTAELEQELAERKRAQEHLRIANRQVQSANAAKSQFLANMSHEIRTPMNGVIGMTGLLLDTDLNPEQRRYAEAVRTSGEALLTLINDVLDFSKIEAGKLELEQLDFNLLNIVDEVCEMLAIRAHEKNLELILQIDPQTPWMLHGDPTRFRQILVNLVSNAIKFTHEGEVTLRITPVASDSGIMLRCEVQDTGIGIPEERLGNLFSPFTQLDGSTTRTYGGSGLGLSISKQLVRMLGGKIGVRSTPGVGSTFWFTAAFHAAATSQPQLDPAPLAGIHILIIDPNTRVRRALVGQLEHWGVICTEAADVLQALQRIRRDHDSDIIYRIILAAQGLFSRNLLRQLHSAEPDARLVALSRIGRSRDSEHAVDIDPPPHRLDKPIRIRQLYSALRSAMEPDFDAPRQPTATPAVRTQRGKPVRVLVAEDAPINQDVALAMLEKLGCRADAVANGAEVLTALETIPYDLVLMDCQMPVMDGYEATRRIRSSNRVLNPGVPIIAMTAYALAGDREKCLACGMDDYVPKPIDAQEIARIINSYTGGTTPTQSEPVASEPPQSEPVNTNPSKDSLELFNPGDLVERLMDDTSLALNMIGRYMEDIPQLHRELHAAVKAGNLAAGVEHAHKLAGSAANLGSQKLREAAAAVEEACERQFAEKVDRLLPELDNVLQQLQEAVRRYTEASE</sequence>
<dbReference type="InterPro" id="IPR013783">
    <property type="entry name" value="Ig-like_fold"/>
</dbReference>
<evidence type="ECO:0000313" key="20">
    <source>
        <dbReference type="Proteomes" id="UP000007383"/>
    </source>
</evidence>
<dbReference type="InterPro" id="IPR036641">
    <property type="entry name" value="HPT_dom_sf"/>
</dbReference>
<dbReference type="Pfam" id="PF07494">
    <property type="entry name" value="Reg_prop"/>
    <property type="match status" value="3"/>
</dbReference>
<dbReference type="RefSeq" id="WP_014454465.1">
    <property type="nucleotide sequence ID" value="NC_017098.1"/>
</dbReference>
<evidence type="ECO:0000259" key="16">
    <source>
        <dbReference type="PROSITE" id="PS50109"/>
    </source>
</evidence>
<dbReference type="InterPro" id="IPR001789">
    <property type="entry name" value="Sig_transdc_resp-reg_receiver"/>
</dbReference>
<feature type="modified residue" description="Phosphohistidine" evidence="11">
    <location>
        <position position="1450"/>
    </location>
</feature>
<feature type="coiled-coil region" evidence="13">
    <location>
        <begin position="1480"/>
        <end position="1507"/>
    </location>
</feature>
<dbReference type="Pfam" id="PF07495">
    <property type="entry name" value="Y_Y_Y"/>
    <property type="match status" value="1"/>
</dbReference>
<dbReference type="PATRIC" id="fig|889378.3.peg.365"/>
<dbReference type="SUPFAM" id="SSF63829">
    <property type="entry name" value="Calcium-dependent phosphotriesterase"/>
    <property type="match status" value="3"/>
</dbReference>
<comment type="caution">
    <text evidence="12">Lacks conserved residue(s) required for the propagation of feature annotation.</text>
</comment>
<feature type="domain" description="Response regulatory" evidence="17">
    <location>
        <begin position="1106"/>
        <end position="1223"/>
    </location>
</feature>
<evidence type="ECO:0000256" key="3">
    <source>
        <dbReference type="ARBA" id="ARBA00022553"/>
    </source>
</evidence>
<dbReference type="CDD" id="cd17546">
    <property type="entry name" value="REC_hyHK_CKI1_RcsC-like"/>
    <property type="match status" value="1"/>
</dbReference>
<dbReference type="Gene3D" id="1.10.287.130">
    <property type="match status" value="1"/>
</dbReference>
<dbReference type="SUPFAM" id="SSF52172">
    <property type="entry name" value="CheY-like"/>
    <property type="match status" value="2"/>
</dbReference>
<dbReference type="GO" id="GO:0000155">
    <property type="term" value="F:phosphorelay sensor kinase activity"/>
    <property type="evidence" value="ECO:0007669"/>
    <property type="project" value="InterPro"/>
</dbReference>
<proteinExistence type="predicted"/>
<feature type="chain" id="PRO_5003623347" description="Sensory/regulatory protein RpfC" evidence="15">
    <location>
        <begin position="21"/>
        <end position="1509"/>
    </location>
</feature>
<dbReference type="CDD" id="cd00082">
    <property type="entry name" value="HisKA"/>
    <property type="match status" value="1"/>
</dbReference>
<dbReference type="HOGENOM" id="CLU_000445_28_2_12"/>
<dbReference type="InterPro" id="IPR003594">
    <property type="entry name" value="HATPase_dom"/>
</dbReference>
<dbReference type="SMART" id="SM00448">
    <property type="entry name" value="REC"/>
    <property type="match status" value="2"/>
</dbReference>
<evidence type="ECO:0000256" key="9">
    <source>
        <dbReference type="ARBA" id="ARBA00064003"/>
    </source>
</evidence>
<feature type="domain" description="Histidine kinase" evidence="16">
    <location>
        <begin position="869"/>
        <end position="1089"/>
    </location>
</feature>
<dbReference type="SUPFAM" id="SSF55874">
    <property type="entry name" value="ATPase domain of HSP90 chaperone/DNA topoisomerase II/histidine kinase"/>
    <property type="match status" value="1"/>
</dbReference>
<feature type="modified residue" description="4-aspartylphosphate" evidence="12">
    <location>
        <position position="1297"/>
    </location>
</feature>
<dbReference type="InterPro" id="IPR005467">
    <property type="entry name" value="His_kinase_dom"/>
</dbReference>
<dbReference type="Gene3D" id="2.60.40.10">
    <property type="entry name" value="Immunoglobulins"/>
    <property type="match status" value="1"/>
</dbReference>
<dbReference type="Pfam" id="PF00072">
    <property type="entry name" value="Response_reg"/>
    <property type="match status" value="1"/>
</dbReference>
<dbReference type="FunFam" id="3.30.565.10:FF:000010">
    <property type="entry name" value="Sensor histidine kinase RcsC"/>
    <property type="match status" value="1"/>
</dbReference>
<dbReference type="PANTHER" id="PTHR45339">
    <property type="entry name" value="HYBRID SIGNAL TRANSDUCTION HISTIDINE KINASE J"/>
    <property type="match status" value="1"/>
</dbReference>
<evidence type="ECO:0000256" key="1">
    <source>
        <dbReference type="ARBA" id="ARBA00000085"/>
    </source>
</evidence>
<evidence type="ECO:0000256" key="11">
    <source>
        <dbReference type="PROSITE-ProRule" id="PRU00110"/>
    </source>
</evidence>
<evidence type="ECO:0000256" key="12">
    <source>
        <dbReference type="PROSITE-ProRule" id="PRU00169"/>
    </source>
</evidence>
<dbReference type="Gene3D" id="3.40.50.2300">
    <property type="match status" value="2"/>
</dbReference>
<keyword evidence="4" id="KW-0808">Transferase</keyword>
<evidence type="ECO:0000256" key="10">
    <source>
        <dbReference type="ARBA" id="ARBA00068150"/>
    </source>
</evidence>
<dbReference type="InterPro" id="IPR008207">
    <property type="entry name" value="Sig_transdc_His_kin_Hpt_dom"/>
</dbReference>
<dbReference type="eggNOG" id="COG2205">
    <property type="taxonomic scope" value="Bacteria"/>
</dbReference>
<evidence type="ECO:0000256" key="13">
    <source>
        <dbReference type="SAM" id="Coils"/>
    </source>
</evidence>
<name>H9UG24_SPIAZ</name>
<feature type="coiled-coil region" evidence="13">
    <location>
        <begin position="835"/>
        <end position="862"/>
    </location>
</feature>
<evidence type="ECO:0000256" key="8">
    <source>
        <dbReference type="ARBA" id="ARBA00023012"/>
    </source>
</evidence>
<feature type="domain" description="HPt" evidence="18">
    <location>
        <begin position="1411"/>
        <end position="1509"/>
    </location>
</feature>
<dbReference type="InterPro" id="IPR011123">
    <property type="entry name" value="Y_Y_Y"/>
</dbReference>
<dbReference type="PROSITE" id="PS50109">
    <property type="entry name" value="HIS_KIN"/>
    <property type="match status" value="1"/>
</dbReference>
<comment type="subunit">
    <text evidence="9">At low DSF concentrations, interacts with RpfF.</text>
</comment>
<keyword evidence="5" id="KW-0547">Nucleotide-binding</keyword>
<protein>
    <recommendedName>
        <fullName evidence="10">Sensory/regulatory protein RpfC</fullName>
        <ecNumber evidence="2">2.7.13.3</ecNumber>
    </recommendedName>
</protein>
<dbReference type="InterPro" id="IPR011006">
    <property type="entry name" value="CheY-like_superfamily"/>
</dbReference>
<dbReference type="EC" id="2.7.13.3" evidence="2"/>
<dbReference type="Proteomes" id="UP000007383">
    <property type="component" value="Chromosome"/>
</dbReference>
<dbReference type="KEGG" id="sfc:Spiaf_0362"/>
<organism evidence="19 20">
    <name type="scientific">Spirochaeta africana (strain ATCC 700263 / DSM 8902 / Z-7692)</name>
    <dbReference type="NCBI Taxonomy" id="889378"/>
    <lineage>
        <taxon>Bacteria</taxon>
        <taxon>Pseudomonadati</taxon>
        <taxon>Spirochaetota</taxon>
        <taxon>Spirochaetia</taxon>
        <taxon>Spirochaetales</taxon>
        <taxon>Spirochaetaceae</taxon>
        <taxon>Spirochaeta</taxon>
    </lineage>
</organism>
<reference evidence="20" key="1">
    <citation type="journal article" date="2013" name="Stand. Genomic Sci.">
        <title>Complete genome sequence of the halophilic bacterium Spirochaeta africana type strain (Z-7692(T)) from the alkaline Lake Magadi in the East African Rift.</title>
        <authorList>
            <person name="Liolos K."/>
            <person name="Abt B."/>
            <person name="Scheuner C."/>
            <person name="Teshima H."/>
            <person name="Held B."/>
            <person name="Lapidus A."/>
            <person name="Nolan M."/>
            <person name="Lucas S."/>
            <person name="Deshpande S."/>
            <person name="Cheng J.F."/>
            <person name="Tapia R."/>
            <person name="Goodwin L.A."/>
            <person name="Pitluck S."/>
            <person name="Pagani I."/>
            <person name="Ivanova N."/>
            <person name="Mavromatis K."/>
            <person name="Mikhailova N."/>
            <person name="Huntemann M."/>
            <person name="Pati A."/>
            <person name="Chen A."/>
            <person name="Palaniappan K."/>
            <person name="Land M."/>
            <person name="Rohde M."/>
            <person name="Tindall B.J."/>
            <person name="Detter J.C."/>
            <person name="Goker M."/>
            <person name="Bristow J."/>
            <person name="Eisen J.A."/>
            <person name="Markowitz V."/>
            <person name="Hugenholtz P."/>
            <person name="Woyke T."/>
            <person name="Klenk H.P."/>
            <person name="Kyrpides N.C."/>
        </authorList>
    </citation>
    <scope>NUCLEOTIDE SEQUENCE</scope>
    <source>
        <strain evidence="20">ATCC 700263 / DSM 8902 / Z-7692</strain>
    </source>
</reference>
<dbReference type="InterPro" id="IPR036097">
    <property type="entry name" value="HisK_dim/P_sf"/>
</dbReference>
<evidence type="ECO:0000256" key="5">
    <source>
        <dbReference type="ARBA" id="ARBA00022741"/>
    </source>
</evidence>
<evidence type="ECO:0000256" key="4">
    <source>
        <dbReference type="ARBA" id="ARBA00022679"/>
    </source>
</evidence>
<dbReference type="Pfam" id="PF02518">
    <property type="entry name" value="HATPase_c"/>
    <property type="match status" value="1"/>
</dbReference>
<keyword evidence="13" id="KW-0175">Coiled coil</keyword>
<evidence type="ECO:0000259" key="17">
    <source>
        <dbReference type="PROSITE" id="PS50110"/>
    </source>
</evidence>
<evidence type="ECO:0000256" key="2">
    <source>
        <dbReference type="ARBA" id="ARBA00012438"/>
    </source>
</evidence>
<dbReference type="PANTHER" id="PTHR45339:SF5">
    <property type="entry name" value="HISTIDINE KINASE"/>
    <property type="match status" value="1"/>
</dbReference>
<evidence type="ECO:0000313" key="19">
    <source>
        <dbReference type="EMBL" id="AFG36467.1"/>
    </source>
</evidence>
<dbReference type="PROSITE" id="PS50110">
    <property type="entry name" value="RESPONSE_REGULATORY"/>
    <property type="match status" value="2"/>
</dbReference>